<evidence type="ECO:0000256" key="1">
    <source>
        <dbReference type="ARBA" id="ARBA00022679"/>
    </source>
</evidence>
<accession>A0A4R8F7Q0</accession>
<dbReference type="GO" id="GO:0009103">
    <property type="term" value="P:lipopolysaccharide biosynthetic process"/>
    <property type="evidence" value="ECO:0007669"/>
    <property type="project" value="TreeGrafter"/>
</dbReference>
<keyword evidence="1 2" id="KW-0808">Transferase</keyword>
<dbReference type="GO" id="GO:0016757">
    <property type="term" value="F:glycosyltransferase activity"/>
    <property type="evidence" value="ECO:0007669"/>
    <property type="project" value="TreeGrafter"/>
</dbReference>
<dbReference type="CDD" id="cd03801">
    <property type="entry name" value="GT4_PimA-like"/>
    <property type="match status" value="1"/>
</dbReference>
<evidence type="ECO:0000313" key="3">
    <source>
        <dbReference type="Proteomes" id="UP000295484"/>
    </source>
</evidence>
<evidence type="ECO:0000313" key="2">
    <source>
        <dbReference type="EMBL" id="TDX21590.1"/>
    </source>
</evidence>
<dbReference type="EMBL" id="SOEB01000038">
    <property type="protein sequence ID" value="TDX21590.1"/>
    <property type="molecule type" value="Genomic_DNA"/>
</dbReference>
<dbReference type="AlphaFoldDB" id="A0A4R8F7Q0"/>
<reference evidence="2 3" key="1">
    <citation type="submission" date="2019-03" db="EMBL/GenBank/DDBJ databases">
        <title>Genomic Encyclopedia of Type Strains, Phase IV (KMG-IV): sequencing the most valuable type-strain genomes for metagenomic binning, comparative biology and taxonomic classification.</title>
        <authorList>
            <person name="Goeker M."/>
        </authorList>
    </citation>
    <scope>NUCLEOTIDE SEQUENCE [LARGE SCALE GENOMIC DNA]</scope>
    <source>
        <strain evidence="2 3">JA181</strain>
    </source>
</reference>
<proteinExistence type="predicted"/>
<dbReference type="Gene3D" id="3.40.50.2000">
    <property type="entry name" value="Glycogen Phosphorylase B"/>
    <property type="match status" value="1"/>
</dbReference>
<name>A0A4R8F7Q0_9RHOB</name>
<comment type="caution">
    <text evidence="2">The sequence shown here is derived from an EMBL/GenBank/DDBJ whole genome shotgun (WGS) entry which is preliminary data.</text>
</comment>
<organism evidence="2 3">
    <name type="scientific">Rhodovulum visakhapatnamense</name>
    <dbReference type="NCBI Taxonomy" id="364297"/>
    <lineage>
        <taxon>Bacteria</taxon>
        <taxon>Pseudomonadati</taxon>
        <taxon>Pseudomonadota</taxon>
        <taxon>Alphaproteobacteria</taxon>
        <taxon>Rhodobacterales</taxon>
        <taxon>Paracoccaceae</taxon>
        <taxon>Rhodovulum</taxon>
    </lineage>
</organism>
<feature type="non-terminal residue" evidence="2">
    <location>
        <position position="1"/>
    </location>
</feature>
<sequence>GPTSCSLANTDGPKDDQTALAYYSAPSGNRPRYRSYIGSLRRWAAKDGKLVWTVHDEGLHLNDSEQNRIRDIRAQLRDMADFVHVHSEAAKALIVQNFGVDAARVLVVRHPSYAPLYPDAVSGDAVADLAPRRRLLCFGHLKPYKDYQGLGNALDTLAPGSFEALTIAGQMGGGVMLPEETYRRNLHLDLQLGFIPDEAVPELFANAHFLVLPYTESLTSGAAALSMGFGVPVIAPDLGGMREAVPEECLPLIYNPEDPEGLTTALRVARDMIPETYRNLAESCRAFGAAIHPDQISGSLRRFLSERGIFI</sequence>
<gene>
    <name evidence="2" type="ORF">EV657_13813</name>
</gene>
<dbReference type="SUPFAM" id="SSF53756">
    <property type="entry name" value="UDP-Glycosyltransferase/glycogen phosphorylase"/>
    <property type="match status" value="1"/>
</dbReference>
<dbReference type="PANTHER" id="PTHR46401">
    <property type="entry name" value="GLYCOSYLTRANSFERASE WBBK-RELATED"/>
    <property type="match status" value="1"/>
</dbReference>
<dbReference type="RefSeq" id="WP_134079555.1">
    <property type="nucleotide sequence ID" value="NZ_SOEB01000038.1"/>
</dbReference>
<dbReference type="PANTHER" id="PTHR46401:SF2">
    <property type="entry name" value="GLYCOSYLTRANSFERASE WBBK-RELATED"/>
    <property type="match status" value="1"/>
</dbReference>
<protein>
    <submittedName>
        <fullName evidence="2">Glycosyl transferase family 1</fullName>
    </submittedName>
</protein>
<dbReference type="Pfam" id="PF13692">
    <property type="entry name" value="Glyco_trans_1_4"/>
    <property type="match status" value="1"/>
</dbReference>
<dbReference type="Proteomes" id="UP000295484">
    <property type="component" value="Unassembled WGS sequence"/>
</dbReference>